<proteinExistence type="predicted"/>
<dbReference type="RefSeq" id="WP_192749792.1">
    <property type="nucleotide sequence ID" value="NZ_BAABJL010000013.1"/>
</dbReference>
<comment type="caution">
    <text evidence="1">The sequence shown here is derived from an EMBL/GenBank/DDBJ whole genome shotgun (WGS) entry which is preliminary data.</text>
</comment>
<sequence length="67" mass="6840">MKVEFHRGEGAEYSVRIHRPDGVVVTLPGAGGRWPIPHDLAHLATERALGMTGGVFGGAAAGGCSTG</sequence>
<protein>
    <submittedName>
        <fullName evidence="1">Uncharacterized protein</fullName>
    </submittedName>
</protein>
<dbReference type="AlphaFoldDB" id="A0A927MRB4"/>
<evidence type="ECO:0000313" key="2">
    <source>
        <dbReference type="Proteomes" id="UP000638648"/>
    </source>
</evidence>
<keyword evidence="2" id="KW-1185">Reference proteome</keyword>
<name>A0A927MRB4_9ACTN</name>
<evidence type="ECO:0000313" key="1">
    <source>
        <dbReference type="EMBL" id="MBE1605451.1"/>
    </source>
</evidence>
<organism evidence="1 2">
    <name type="scientific">Actinopolymorpha pittospori</name>
    <dbReference type="NCBI Taxonomy" id="648752"/>
    <lineage>
        <taxon>Bacteria</taxon>
        <taxon>Bacillati</taxon>
        <taxon>Actinomycetota</taxon>
        <taxon>Actinomycetes</taxon>
        <taxon>Propionibacteriales</taxon>
        <taxon>Actinopolymorphaceae</taxon>
        <taxon>Actinopolymorpha</taxon>
    </lineage>
</organism>
<gene>
    <name evidence="1" type="ORF">HEB94_002299</name>
</gene>
<dbReference type="EMBL" id="JADBEM010000001">
    <property type="protein sequence ID" value="MBE1605451.1"/>
    <property type="molecule type" value="Genomic_DNA"/>
</dbReference>
<dbReference type="Proteomes" id="UP000638648">
    <property type="component" value="Unassembled WGS sequence"/>
</dbReference>
<reference evidence="1" key="1">
    <citation type="submission" date="2020-10" db="EMBL/GenBank/DDBJ databases">
        <title>Sequencing the genomes of 1000 actinobacteria strains.</title>
        <authorList>
            <person name="Klenk H.-P."/>
        </authorList>
    </citation>
    <scope>NUCLEOTIDE SEQUENCE</scope>
    <source>
        <strain evidence="1">DSM 45354</strain>
    </source>
</reference>
<accession>A0A927MRB4</accession>